<dbReference type="GO" id="GO:0047756">
    <property type="term" value="F:chondroitin 4-sulfotransferase activity"/>
    <property type="evidence" value="ECO:0007669"/>
    <property type="project" value="InterPro"/>
</dbReference>
<dbReference type="GO" id="GO:0016020">
    <property type="term" value="C:membrane"/>
    <property type="evidence" value="ECO:0007669"/>
    <property type="project" value="InterPro"/>
</dbReference>
<dbReference type="Proteomes" id="UP000046392">
    <property type="component" value="Unplaced"/>
</dbReference>
<feature type="chain" id="PRO_5005895947" evidence="1">
    <location>
        <begin position="24"/>
        <end position="459"/>
    </location>
</feature>
<dbReference type="InterPro" id="IPR005331">
    <property type="entry name" value="Sulfotransferase"/>
</dbReference>
<dbReference type="Pfam" id="PF03567">
    <property type="entry name" value="Sulfotransfer_2"/>
    <property type="match status" value="1"/>
</dbReference>
<organism evidence="2 3">
    <name type="scientific">Strongyloides papillosus</name>
    <name type="common">Intestinal threadworm</name>
    <dbReference type="NCBI Taxonomy" id="174720"/>
    <lineage>
        <taxon>Eukaryota</taxon>
        <taxon>Metazoa</taxon>
        <taxon>Ecdysozoa</taxon>
        <taxon>Nematoda</taxon>
        <taxon>Chromadorea</taxon>
        <taxon>Rhabditida</taxon>
        <taxon>Tylenchina</taxon>
        <taxon>Panagrolaimomorpha</taxon>
        <taxon>Strongyloidoidea</taxon>
        <taxon>Strongyloididae</taxon>
        <taxon>Strongyloides</taxon>
    </lineage>
</organism>
<dbReference type="PANTHER" id="PTHR22900:SF5">
    <property type="entry name" value="PROTEIN CBG14245"/>
    <property type="match status" value="1"/>
</dbReference>
<keyword evidence="1" id="KW-0732">Signal</keyword>
<dbReference type="GO" id="GO:0050650">
    <property type="term" value="P:chondroitin sulfate proteoglycan biosynthetic process"/>
    <property type="evidence" value="ECO:0007669"/>
    <property type="project" value="InterPro"/>
</dbReference>
<protein>
    <submittedName>
        <fullName evidence="3">Sulfotransferase family-containing protein</fullName>
    </submittedName>
</protein>
<evidence type="ECO:0000313" key="2">
    <source>
        <dbReference type="Proteomes" id="UP000046392"/>
    </source>
</evidence>
<proteinExistence type="predicted"/>
<accession>A0A0N5CCH8</accession>
<dbReference type="GO" id="GO:1902884">
    <property type="term" value="P:positive regulation of response to oxidative stress"/>
    <property type="evidence" value="ECO:0007669"/>
    <property type="project" value="InterPro"/>
</dbReference>
<dbReference type="InterPro" id="IPR007669">
    <property type="entry name" value="Chst-1-like"/>
</dbReference>
<dbReference type="WBParaSite" id="SPAL_0001558700.1">
    <property type="protein sequence ID" value="SPAL_0001558700.1"/>
    <property type="gene ID" value="SPAL_0001558700"/>
</dbReference>
<reference evidence="3" key="1">
    <citation type="submission" date="2017-02" db="UniProtKB">
        <authorList>
            <consortium name="WormBaseParasite"/>
        </authorList>
    </citation>
    <scope>IDENTIFICATION</scope>
</reference>
<dbReference type="PANTHER" id="PTHR22900">
    <property type="entry name" value="PROTEIN CBG14245-RELATED"/>
    <property type="match status" value="1"/>
</dbReference>
<feature type="signal peptide" evidence="1">
    <location>
        <begin position="1"/>
        <end position="23"/>
    </location>
</feature>
<keyword evidence="2" id="KW-1185">Reference proteome</keyword>
<evidence type="ECO:0000313" key="3">
    <source>
        <dbReference type="WBParaSite" id="SPAL_0001558700.1"/>
    </source>
</evidence>
<name>A0A0N5CCH8_STREA</name>
<evidence type="ECO:0000256" key="1">
    <source>
        <dbReference type="SAM" id="SignalP"/>
    </source>
</evidence>
<dbReference type="AlphaFoldDB" id="A0A0N5CCH8"/>
<sequence>MKKNHINYFTLLLQLLWLLKVYANISMKEDGNKPLNGEINNVKEGSKYHNNHIVYKDIFSVVEDVFSANITETDSKDEKIFKDIIFSVPMKETIQIYNQIKEKYKTLSNVTMKTKNLMKKENKSNGIFNLTSPSPIHNTTTNTVTSSIMKLTRKLSNKKDTLTTMSSGVIRKNDSIMSKNETSTCFRTPFEKTKCIELFQLPNNNNYLVPKYKFHTCSIGKNFSAYITAIFCYLFNQKKFKYIYGHLENGIWNSFPCHNVNGPFSTKEVIKDYTNRDGKEFWERWRHVVIIRNPIDRFLSAFTHLCATKNNKNRKKDCFNCNSDMKCFLKRLYIDILRVKRKKKLVNNRVKNHFYPQTALCDYTGKNQFIRYLNFSTTKEIFYTNFIKELEDSNIPDNDVFFIEVEIRERILKHTTTGTKLREIQVEKLFNDPYLLDLATKIYYHDFIAFNYSLPNIVN</sequence>